<feature type="compositionally biased region" description="Pro residues" evidence="3">
    <location>
        <begin position="12"/>
        <end position="27"/>
    </location>
</feature>
<feature type="coiled-coil region" evidence="2">
    <location>
        <begin position="78"/>
        <end position="112"/>
    </location>
</feature>
<name>A0A7J6J457_COLFN</name>
<evidence type="ECO:0000259" key="4">
    <source>
        <dbReference type="PROSITE" id="PS50048"/>
    </source>
</evidence>
<keyword evidence="6" id="KW-1185">Reference proteome</keyword>
<dbReference type="AlphaFoldDB" id="A0A7J6J457"/>
<keyword evidence="1" id="KW-0539">Nucleus</keyword>
<dbReference type="InterPro" id="IPR053187">
    <property type="entry name" value="Notoamide_regulator"/>
</dbReference>
<dbReference type="SUPFAM" id="SSF57701">
    <property type="entry name" value="Zn2/Cys6 DNA-binding domain"/>
    <property type="match status" value="1"/>
</dbReference>
<protein>
    <submittedName>
        <fullName evidence="5">Nitrogen assimilation transcription factor nirA</fullName>
    </submittedName>
</protein>
<proteinExistence type="predicted"/>
<dbReference type="CDD" id="cd00067">
    <property type="entry name" value="GAL4"/>
    <property type="match status" value="1"/>
</dbReference>
<evidence type="ECO:0000256" key="3">
    <source>
        <dbReference type="SAM" id="MobiDB-lite"/>
    </source>
</evidence>
<reference evidence="5 6" key="1">
    <citation type="submission" date="2012-08" db="EMBL/GenBank/DDBJ databases">
        <authorList>
            <person name="Gan P.H.P."/>
            <person name="Ikeda K."/>
            <person name="Irieda H."/>
            <person name="Narusaka M."/>
            <person name="O'Connell R.J."/>
            <person name="Narusaka Y."/>
            <person name="Takano Y."/>
            <person name="Kubo Y."/>
            <person name="Shirasu K."/>
        </authorList>
    </citation>
    <scope>NUCLEOTIDE SEQUENCE [LARGE SCALE GENOMIC DNA]</scope>
    <source>
        <strain evidence="5 6">Nara gc5</strain>
    </source>
</reference>
<dbReference type="Pfam" id="PF00172">
    <property type="entry name" value="Zn_clus"/>
    <property type="match status" value="1"/>
</dbReference>
<dbReference type="InterPro" id="IPR036864">
    <property type="entry name" value="Zn2-C6_fun-type_DNA-bd_sf"/>
</dbReference>
<accession>A0A7J6J457</accession>
<dbReference type="PROSITE" id="PS00463">
    <property type="entry name" value="ZN2_CY6_FUNGAL_1"/>
    <property type="match status" value="1"/>
</dbReference>
<feature type="compositionally biased region" description="Polar residues" evidence="3">
    <location>
        <begin position="215"/>
        <end position="232"/>
    </location>
</feature>
<evidence type="ECO:0000256" key="1">
    <source>
        <dbReference type="ARBA" id="ARBA00023242"/>
    </source>
</evidence>
<evidence type="ECO:0000313" key="6">
    <source>
        <dbReference type="Proteomes" id="UP000011096"/>
    </source>
</evidence>
<dbReference type="InterPro" id="IPR001138">
    <property type="entry name" value="Zn2Cys6_DnaBD"/>
</dbReference>
<comment type="caution">
    <text evidence="5">The sequence shown here is derived from an EMBL/GenBank/DDBJ whole genome shotgun (WGS) entry which is preliminary data.</text>
</comment>
<evidence type="ECO:0000256" key="2">
    <source>
        <dbReference type="SAM" id="Coils"/>
    </source>
</evidence>
<dbReference type="PANTHER" id="PTHR47256:SF1">
    <property type="entry name" value="ZN(II)2CYS6 TRANSCRIPTION FACTOR (EUROFUNG)"/>
    <property type="match status" value="1"/>
</dbReference>
<feature type="region of interest" description="Disordered" evidence="3">
    <location>
        <begin position="175"/>
        <end position="236"/>
    </location>
</feature>
<sequence>MPDQSLRRLLPAPKPPLPALSRPPPAPSRKRATATKVACNACRAKKKACDGKRPACSSCVELNVACAYVSVDEKETPAMALKRENQALKAENEANKRENEVQKRKNQALESMLAQLSYMSPEAMARTVKEFKFAVDPNAPLRSITPSGLDPRRFLPQLHTNVEFELMRDYPTAYPISGNAPRFSSPESTDSRPSKMRRITEASDSASSSPEPSMVFSNVSVAGSSSGETSNESMVLPSSTSSVFSVESTRPPPIQTDSRLKDLDITHWTAVSIPSDVAANVISLYLETDHAILGLFDTELFVHDLTHYEYQFCSPLLVSALLAFACQAYAAYDPAASGWSHEFQAEADRLWRADREDSLTTVAALAFLIQSVGCNGDGELDVQYIKDTAAMAKRMKLFGTPDSCTTEDLGKLSEEDARAKAQVAWGVFSNLSMASQFYLPATTEYPPALPIPGKDPIVHAGTRSESPLDSAASGSRRKRSEPPRGAATFAALCELWVISSRLTWYYQHDTGPGKAAKGFALQKYQKLLSWAANLPEGVTRNEHSPGHVLVCHMLFHGTILYLFRPFIPTEQQHTINSWSPSAPAVPSIFAASLEQLKSLVDTYMTLPQRTYSIFWHIALMHVANAAANDASDPDGRHYFFKCIYAYLGLYRSFAVAGVIAQGLLGMAVKKGTLNAAEGYAIWQEFRATDSQRSSGQSVAPTGLFVTDLNLAVRDREAARVDRLIEEFNELTLLEEFTVGVT</sequence>
<gene>
    <name evidence="5" type="primary">nirA-5</name>
    <name evidence="5" type="ORF">CGGC5_v007364</name>
</gene>
<dbReference type="RefSeq" id="XP_031885066.1">
    <property type="nucleotide sequence ID" value="XM_032035934.1"/>
</dbReference>
<evidence type="ECO:0000313" key="5">
    <source>
        <dbReference type="EMBL" id="KAF4484621.1"/>
    </source>
</evidence>
<dbReference type="GO" id="GO:0008270">
    <property type="term" value="F:zinc ion binding"/>
    <property type="evidence" value="ECO:0007669"/>
    <property type="project" value="InterPro"/>
</dbReference>
<organism evidence="5 6">
    <name type="scientific">Colletotrichum fructicola (strain Nara gc5)</name>
    <name type="common">Anthracnose fungus</name>
    <name type="synonym">Colletotrichum gloeosporioides (strain Nara gc5)</name>
    <dbReference type="NCBI Taxonomy" id="1213859"/>
    <lineage>
        <taxon>Eukaryota</taxon>
        <taxon>Fungi</taxon>
        <taxon>Dikarya</taxon>
        <taxon>Ascomycota</taxon>
        <taxon>Pezizomycotina</taxon>
        <taxon>Sordariomycetes</taxon>
        <taxon>Hypocreomycetidae</taxon>
        <taxon>Glomerellales</taxon>
        <taxon>Glomerellaceae</taxon>
        <taxon>Colletotrichum</taxon>
        <taxon>Colletotrichum gloeosporioides species complex</taxon>
    </lineage>
</organism>
<dbReference type="GeneID" id="43619934"/>
<keyword evidence="2" id="KW-0175">Coiled coil</keyword>
<feature type="region of interest" description="Disordered" evidence="3">
    <location>
        <begin position="1"/>
        <end position="32"/>
    </location>
</feature>
<feature type="region of interest" description="Disordered" evidence="3">
    <location>
        <begin position="450"/>
        <end position="483"/>
    </location>
</feature>
<reference evidence="5 6" key="2">
    <citation type="submission" date="2020-04" db="EMBL/GenBank/DDBJ databases">
        <title>Genome sequencing and assembly of multiple isolates from the Colletotrichum gloeosporioides species complex.</title>
        <authorList>
            <person name="Gan P."/>
            <person name="Shirasu K."/>
        </authorList>
    </citation>
    <scope>NUCLEOTIDE SEQUENCE [LARGE SCALE GENOMIC DNA]</scope>
    <source>
        <strain evidence="5 6">Nara gc5</strain>
    </source>
</reference>
<dbReference type="EMBL" id="ANPB02000004">
    <property type="protein sequence ID" value="KAF4484621.1"/>
    <property type="molecule type" value="Genomic_DNA"/>
</dbReference>
<dbReference type="Gene3D" id="4.10.240.10">
    <property type="entry name" value="Zn(2)-C6 fungal-type DNA-binding domain"/>
    <property type="match status" value="1"/>
</dbReference>
<dbReference type="SMART" id="SM00066">
    <property type="entry name" value="GAL4"/>
    <property type="match status" value="1"/>
</dbReference>
<dbReference type="OrthoDB" id="10261408at2759"/>
<feature type="compositionally biased region" description="Low complexity" evidence="3">
    <location>
        <begin position="202"/>
        <end position="213"/>
    </location>
</feature>
<dbReference type="InParanoid" id="A0A7J6J457"/>
<dbReference type="Proteomes" id="UP000011096">
    <property type="component" value="Unassembled WGS sequence"/>
</dbReference>
<dbReference type="PROSITE" id="PS50048">
    <property type="entry name" value="ZN2_CY6_FUNGAL_2"/>
    <property type="match status" value="1"/>
</dbReference>
<dbReference type="PANTHER" id="PTHR47256">
    <property type="entry name" value="ZN(II)2CYS6 TRANSCRIPTION FACTOR (EUROFUNG)-RELATED"/>
    <property type="match status" value="1"/>
</dbReference>
<feature type="compositionally biased region" description="Basic and acidic residues" evidence="3">
    <location>
        <begin position="189"/>
        <end position="201"/>
    </location>
</feature>
<dbReference type="GO" id="GO:0000981">
    <property type="term" value="F:DNA-binding transcription factor activity, RNA polymerase II-specific"/>
    <property type="evidence" value="ECO:0007669"/>
    <property type="project" value="InterPro"/>
</dbReference>
<feature type="domain" description="Zn(2)-C6 fungal-type" evidence="4">
    <location>
        <begin position="38"/>
        <end position="68"/>
    </location>
</feature>
<dbReference type="CDD" id="cd12148">
    <property type="entry name" value="fungal_TF_MHR"/>
    <property type="match status" value="1"/>
</dbReference>